<evidence type="ECO:0000256" key="1">
    <source>
        <dbReference type="SAM" id="SignalP"/>
    </source>
</evidence>
<evidence type="ECO:0000313" key="3">
    <source>
        <dbReference type="Proteomes" id="UP000754883"/>
    </source>
</evidence>
<organism evidence="2 3">
    <name type="scientific">Clonostachys byssicola</name>
    <dbReference type="NCBI Taxonomy" id="160290"/>
    <lineage>
        <taxon>Eukaryota</taxon>
        <taxon>Fungi</taxon>
        <taxon>Dikarya</taxon>
        <taxon>Ascomycota</taxon>
        <taxon>Pezizomycotina</taxon>
        <taxon>Sordariomycetes</taxon>
        <taxon>Hypocreomycetidae</taxon>
        <taxon>Hypocreales</taxon>
        <taxon>Bionectriaceae</taxon>
        <taxon>Clonostachys</taxon>
    </lineage>
</organism>
<protein>
    <submittedName>
        <fullName evidence="2">Uncharacterized protein</fullName>
    </submittedName>
</protein>
<dbReference type="AlphaFoldDB" id="A0A9N9UP61"/>
<proteinExistence type="predicted"/>
<dbReference type="Pfam" id="PF19527">
    <property type="entry name" value="DUF6055"/>
    <property type="match status" value="1"/>
</dbReference>
<dbReference type="EMBL" id="CABFNO020001517">
    <property type="protein sequence ID" value="CAG9993166.1"/>
    <property type="molecule type" value="Genomic_DNA"/>
</dbReference>
<feature type="signal peptide" evidence="1">
    <location>
        <begin position="1"/>
        <end position="21"/>
    </location>
</feature>
<evidence type="ECO:0000313" key="2">
    <source>
        <dbReference type="EMBL" id="CAG9993166.1"/>
    </source>
</evidence>
<sequence length="428" mass="47258">MHCNKQAVVAGLLLRLQHAWAAPQGPKVLTTRAEPANFTANPSIGGGGTIFKDSAHFRLYNNTGSEESTDIALAHLEASYDCYIVGLGYRSTGLSYYDEDDTGPWTKTNVYYSPDIDAGGLMNTDWETGLGWLQINPNYITDAGYLSHEYGHIVTHSQKRWVDQDNTSAWWETWANWFADTYKTSDICAAARAAHGRPVDKTEFYPDVTVGNSHLPIVVAGTNGNLYRAWPFMTYLTTNLDNIPNAGLDIMRQINIQYRSGSGETPLHTLQRILGPIGPIVGSYWRRMAYVDIDNPVAREYFWQKYSNLTFDNVDQNGNGSYTVKPARSPGYMGASMIPLNVTSSNVRVDITANGTYTASLALYNGKTNATRYVDVVETATTVVSADEAVTLVVANTPDELITYNGYEPIPELYYGLDFTFTLSGATA</sequence>
<comment type="caution">
    <text evidence="2">The sequence shown here is derived from an EMBL/GenBank/DDBJ whole genome shotgun (WGS) entry which is preliminary data.</text>
</comment>
<keyword evidence="1" id="KW-0732">Signal</keyword>
<dbReference type="OrthoDB" id="5319191at2759"/>
<dbReference type="InterPro" id="IPR045690">
    <property type="entry name" value="DUF6055"/>
</dbReference>
<keyword evidence="3" id="KW-1185">Reference proteome</keyword>
<reference evidence="3" key="1">
    <citation type="submission" date="2019-06" db="EMBL/GenBank/DDBJ databases">
        <authorList>
            <person name="Broberg M."/>
        </authorList>
    </citation>
    <scope>NUCLEOTIDE SEQUENCE [LARGE SCALE GENOMIC DNA]</scope>
</reference>
<feature type="chain" id="PRO_5040150372" evidence="1">
    <location>
        <begin position="22"/>
        <end position="428"/>
    </location>
</feature>
<accession>A0A9N9UP61</accession>
<name>A0A9N9UP61_9HYPO</name>
<reference evidence="2 3" key="2">
    <citation type="submission" date="2021-10" db="EMBL/GenBank/DDBJ databases">
        <authorList>
            <person name="Piombo E."/>
        </authorList>
    </citation>
    <scope>NUCLEOTIDE SEQUENCE [LARGE SCALE GENOMIC DNA]</scope>
</reference>
<gene>
    <name evidence="2" type="ORF">CBYS24578_00016975</name>
</gene>
<dbReference type="Proteomes" id="UP000754883">
    <property type="component" value="Unassembled WGS sequence"/>
</dbReference>